<keyword evidence="3 8" id="KW-0436">Ligase</keyword>
<comment type="subunit">
    <text evidence="8">Homodimer.</text>
</comment>
<feature type="binding site" evidence="8">
    <location>
        <position position="152"/>
    </location>
    <ligand>
        <name>(R)-pantoate</name>
        <dbReference type="ChEBI" id="CHEBI:15980"/>
    </ligand>
</feature>
<gene>
    <name evidence="8" type="primary">panC</name>
    <name evidence="9" type="ORF">CDEE_0061</name>
</gene>
<evidence type="ECO:0000256" key="5">
    <source>
        <dbReference type="ARBA" id="ARBA00022741"/>
    </source>
</evidence>
<dbReference type="PATRIC" id="fig|1208918.3.peg.608"/>
<dbReference type="GO" id="GO:0015940">
    <property type="term" value="P:pantothenate biosynthetic process"/>
    <property type="evidence" value="ECO:0007669"/>
    <property type="project" value="UniProtKB-UniRule"/>
</dbReference>
<dbReference type="Gene3D" id="3.40.50.620">
    <property type="entry name" value="HUPs"/>
    <property type="match status" value="1"/>
</dbReference>
<keyword evidence="5 8" id="KW-0547">Nucleotide-binding</keyword>
<dbReference type="NCBIfam" id="TIGR00018">
    <property type="entry name" value="panC"/>
    <property type="match status" value="1"/>
</dbReference>
<comment type="subcellular location">
    <subcellularLocation>
        <location evidence="8">Cytoplasm</location>
    </subcellularLocation>
</comment>
<evidence type="ECO:0000256" key="7">
    <source>
        <dbReference type="ARBA" id="ARBA00048258"/>
    </source>
</evidence>
<dbReference type="eggNOG" id="COG0414">
    <property type="taxonomic scope" value="Bacteria"/>
</dbReference>
<dbReference type="STRING" id="1208918.CDEE_0061"/>
<proteinExistence type="inferred from homology"/>
<comment type="catalytic activity">
    <reaction evidence="7 8">
        <text>(R)-pantoate + beta-alanine + ATP = (R)-pantothenate + AMP + diphosphate + H(+)</text>
        <dbReference type="Rhea" id="RHEA:10912"/>
        <dbReference type="ChEBI" id="CHEBI:15378"/>
        <dbReference type="ChEBI" id="CHEBI:15980"/>
        <dbReference type="ChEBI" id="CHEBI:29032"/>
        <dbReference type="ChEBI" id="CHEBI:30616"/>
        <dbReference type="ChEBI" id="CHEBI:33019"/>
        <dbReference type="ChEBI" id="CHEBI:57966"/>
        <dbReference type="ChEBI" id="CHEBI:456215"/>
        <dbReference type="EC" id="6.3.2.1"/>
    </reaction>
</comment>
<feature type="binding site" evidence="8">
    <location>
        <position position="58"/>
    </location>
    <ligand>
        <name>beta-alanine</name>
        <dbReference type="ChEBI" id="CHEBI:57966"/>
    </ligand>
</feature>
<comment type="pathway">
    <text evidence="1 8">Cofactor biosynthesis; (R)-pantothenate biosynthesis; (R)-pantothenate from (R)-pantoate and beta-alanine: step 1/1.</text>
</comment>
<feature type="binding site" evidence="8">
    <location>
        <begin position="27"/>
        <end position="34"/>
    </location>
    <ligand>
        <name>ATP</name>
        <dbReference type="ChEBI" id="CHEBI:30616"/>
    </ligand>
</feature>
<keyword evidence="10" id="KW-1185">Reference proteome</keyword>
<dbReference type="KEGG" id="kct:CDEE_0061"/>
<evidence type="ECO:0000256" key="3">
    <source>
        <dbReference type="ARBA" id="ARBA00022598"/>
    </source>
</evidence>
<dbReference type="Pfam" id="PF02569">
    <property type="entry name" value="Pantoate_ligase"/>
    <property type="match status" value="1"/>
</dbReference>
<dbReference type="GO" id="GO:0004592">
    <property type="term" value="F:pantoate-beta-alanine ligase activity"/>
    <property type="evidence" value="ECO:0007669"/>
    <property type="project" value="UniProtKB-UniRule"/>
</dbReference>
<dbReference type="HAMAP" id="MF_00158">
    <property type="entry name" value="PanC"/>
    <property type="match status" value="1"/>
</dbReference>
<dbReference type="SUPFAM" id="SSF52374">
    <property type="entry name" value="Nucleotidylyl transferase"/>
    <property type="match status" value="1"/>
</dbReference>
<evidence type="ECO:0000256" key="6">
    <source>
        <dbReference type="ARBA" id="ARBA00022840"/>
    </source>
</evidence>
<protein>
    <recommendedName>
        <fullName evidence="8">Pantothenate synthetase</fullName>
        <shortName evidence="8">PS</shortName>
        <ecNumber evidence="8">6.3.2.1</ecNumber>
    </recommendedName>
    <alternativeName>
        <fullName evidence="8">Pantoate--beta-alanine ligase</fullName>
    </alternativeName>
    <alternativeName>
        <fullName evidence="8">Pantoate-activating enzyme</fullName>
    </alternativeName>
</protein>
<dbReference type="Proteomes" id="UP000011686">
    <property type="component" value="Chromosome"/>
</dbReference>
<organism evidence="9 10">
    <name type="scientific">Candidatus Kinetoplastidibacterium crithidiae TCC036E</name>
    <dbReference type="NCBI Taxonomy" id="1208918"/>
    <lineage>
        <taxon>Bacteria</taxon>
        <taxon>Pseudomonadati</taxon>
        <taxon>Pseudomonadota</taxon>
        <taxon>Betaproteobacteria</taxon>
        <taxon>Candidatus Kinetoplastidibacterium</taxon>
    </lineage>
</organism>
<feature type="binding site" evidence="8">
    <location>
        <position position="175"/>
    </location>
    <ligand>
        <name>ATP</name>
        <dbReference type="ChEBI" id="CHEBI:30616"/>
    </ligand>
</feature>
<dbReference type="HOGENOM" id="CLU_047148_0_0_4"/>
<feature type="active site" description="Proton donor" evidence="8">
    <location>
        <position position="34"/>
    </location>
</feature>
<comment type="similarity">
    <text evidence="2 8">Belongs to the pantothenate synthetase family.</text>
</comment>
<evidence type="ECO:0000256" key="4">
    <source>
        <dbReference type="ARBA" id="ARBA00022655"/>
    </source>
</evidence>
<keyword evidence="8" id="KW-0963">Cytoplasm</keyword>
<feature type="binding site" evidence="8">
    <location>
        <begin position="146"/>
        <end position="149"/>
    </location>
    <ligand>
        <name>ATP</name>
        <dbReference type="ChEBI" id="CHEBI:30616"/>
    </ligand>
</feature>
<feature type="binding site" evidence="8">
    <location>
        <position position="58"/>
    </location>
    <ligand>
        <name>(R)-pantoate</name>
        <dbReference type="ChEBI" id="CHEBI:15980"/>
    </ligand>
</feature>
<evidence type="ECO:0000256" key="2">
    <source>
        <dbReference type="ARBA" id="ARBA00009256"/>
    </source>
</evidence>
<dbReference type="InterPro" id="IPR042176">
    <property type="entry name" value="Pantoate_ligase_C"/>
</dbReference>
<dbReference type="EC" id="6.3.2.1" evidence="8"/>
<dbReference type="GO" id="GO:0005524">
    <property type="term" value="F:ATP binding"/>
    <property type="evidence" value="ECO:0007669"/>
    <property type="project" value="UniProtKB-KW"/>
</dbReference>
<comment type="miscellaneous">
    <text evidence="8">The reaction proceeds by a bi uni uni bi ping pong mechanism.</text>
</comment>
<dbReference type="PANTHER" id="PTHR21299">
    <property type="entry name" value="CYTIDYLATE KINASE/PANTOATE-BETA-ALANINE LIGASE"/>
    <property type="match status" value="1"/>
</dbReference>
<evidence type="ECO:0000313" key="10">
    <source>
        <dbReference type="Proteomes" id="UP000011686"/>
    </source>
</evidence>
<comment type="function">
    <text evidence="8">Catalyzes the condensation of pantoate with beta-alanine in an ATP-dependent reaction via a pantoyl-adenylate intermediate.</text>
</comment>
<evidence type="ECO:0000256" key="1">
    <source>
        <dbReference type="ARBA" id="ARBA00004990"/>
    </source>
</evidence>
<evidence type="ECO:0000313" key="9">
    <source>
        <dbReference type="EMBL" id="AGF47908.1"/>
    </source>
</evidence>
<evidence type="ECO:0000256" key="8">
    <source>
        <dbReference type="HAMAP-Rule" id="MF_00158"/>
    </source>
</evidence>
<keyword evidence="6 8" id="KW-0067">ATP-binding</keyword>
<dbReference type="EMBL" id="CP003804">
    <property type="protein sequence ID" value="AGF47908.1"/>
    <property type="molecule type" value="Genomic_DNA"/>
</dbReference>
<dbReference type="InterPro" id="IPR014729">
    <property type="entry name" value="Rossmann-like_a/b/a_fold"/>
</dbReference>
<feature type="binding site" evidence="8">
    <location>
        <begin position="183"/>
        <end position="186"/>
    </location>
    <ligand>
        <name>ATP</name>
        <dbReference type="ChEBI" id="CHEBI:30616"/>
    </ligand>
</feature>
<dbReference type="Gene3D" id="3.30.1300.10">
    <property type="entry name" value="Pantoate-beta-alanine ligase, C-terminal domain"/>
    <property type="match status" value="1"/>
</dbReference>
<dbReference type="InterPro" id="IPR003721">
    <property type="entry name" value="Pantoate_ligase"/>
</dbReference>
<dbReference type="AlphaFoldDB" id="M1L5J4"/>
<accession>M1L5J4</accession>
<dbReference type="GO" id="GO:0005829">
    <property type="term" value="C:cytosol"/>
    <property type="evidence" value="ECO:0007669"/>
    <property type="project" value="TreeGrafter"/>
</dbReference>
<dbReference type="PANTHER" id="PTHR21299:SF1">
    <property type="entry name" value="PANTOATE--BETA-ALANINE LIGASE"/>
    <property type="match status" value="1"/>
</dbReference>
<sequence>MIIVNSFEEMRTHLKKINSLISFVPTMGSLHDGHLTLIDKAKNNSKYVIASIFVNRLQFGPKEDFEKYPRVIDNDVNLLSKTNLVDLLFIPQENEVYPFEQSFYIHPANTIANDLEGKFRPNFFSGVCTVLLKFFSNINPDIVILGKKDFQQFVIVENMCRQFRLPIKVIGQDTVRCSDGLAFSSRNVYLSQLERIEAPYLYNTLLGIKKHIGLYPDLKLDQLIELENKASAELNARGWQTDYISIRRRSDLSVLNMGDLDGKEPLVVLGAATLGNTRLIDNIEI</sequence>
<keyword evidence="4 8" id="KW-0566">Pantothenate biosynthesis</keyword>
<reference evidence="9 10" key="1">
    <citation type="journal article" date="2013" name="Genome Biol. Evol.">
        <title>Genome evolution and phylogenomic analysis of candidatus kinetoplastibacterium, the betaproteobacterial endosymbionts of strigomonas and angomonas.</title>
        <authorList>
            <person name="Alves J.M."/>
            <person name="Serrano M.G."/>
            <person name="Maia da Silva F."/>
            <person name="Voegtly L.J."/>
            <person name="Matveyev A.V."/>
            <person name="Teixeira M.M."/>
            <person name="Camargo E.P."/>
            <person name="Buck G.A."/>
        </authorList>
    </citation>
    <scope>NUCLEOTIDE SEQUENCE [LARGE SCALE GENOMIC DNA]</scope>
    <source>
        <strain evidence="9 10">TCC036E</strain>
    </source>
</reference>
<dbReference type="UniPathway" id="UPA00028">
    <property type="reaction ID" value="UER00005"/>
</dbReference>
<name>M1L5J4_9PROT</name>
<dbReference type="RefSeq" id="WP_015238726.1">
    <property type="nucleotide sequence ID" value="NC_020283.1"/>
</dbReference>